<keyword evidence="12" id="KW-1185">Reference proteome</keyword>
<dbReference type="PANTHER" id="PTHR46300:SF7">
    <property type="entry name" value="P450, PUTATIVE (EUROFUNG)-RELATED"/>
    <property type="match status" value="1"/>
</dbReference>
<evidence type="ECO:0000256" key="2">
    <source>
        <dbReference type="ARBA" id="ARBA00005179"/>
    </source>
</evidence>
<evidence type="ECO:0000256" key="4">
    <source>
        <dbReference type="ARBA" id="ARBA00022617"/>
    </source>
</evidence>
<comment type="cofactor">
    <cofactor evidence="1 9">
        <name>heme</name>
        <dbReference type="ChEBI" id="CHEBI:30413"/>
    </cofactor>
</comment>
<dbReference type="Pfam" id="PF00067">
    <property type="entry name" value="p450"/>
    <property type="match status" value="1"/>
</dbReference>
<keyword evidence="8 10" id="KW-0503">Monooxygenase</keyword>
<dbReference type="Gene3D" id="1.10.630.10">
    <property type="entry name" value="Cytochrome P450"/>
    <property type="match status" value="1"/>
</dbReference>
<evidence type="ECO:0000313" key="11">
    <source>
        <dbReference type="EMBL" id="KAF9451148.1"/>
    </source>
</evidence>
<reference evidence="11" key="1">
    <citation type="submission" date="2020-11" db="EMBL/GenBank/DDBJ databases">
        <authorList>
            <consortium name="DOE Joint Genome Institute"/>
            <person name="Ahrendt S."/>
            <person name="Riley R."/>
            <person name="Andreopoulos W."/>
            <person name="Labutti K."/>
            <person name="Pangilinan J."/>
            <person name="Ruiz-Duenas F.J."/>
            <person name="Barrasa J.M."/>
            <person name="Sanchez-Garcia M."/>
            <person name="Camarero S."/>
            <person name="Miyauchi S."/>
            <person name="Serrano A."/>
            <person name="Linde D."/>
            <person name="Babiker R."/>
            <person name="Drula E."/>
            <person name="Ayuso-Fernandez I."/>
            <person name="Pacheco R."/>
            <person name="Padilla G."/>
            <person name="Ferreira P."/>
            <person name="Barriuso J."/>
            <person name="Kellner H."/>
            <person name="Castanera R."/>
            <person name="Alfaro M."/>
            <person name="Ramirez L."/>
            <person name="Pisabarro A.G."/>
            <person name="Kuo A."/>
            <person name="Tritt A."/>
            <person name="Lipzen A."/>
            <person name="He G."/>
            <person name="Yan M."/>
            <person name="Ng V."/>
            <person name="Cullen D."/>
            <person name="Martin F."/>
            <person name="Rosso M.-N."/>
            <person name="Henrissat B."/>
            <person name="Hibbett D."/>
            <person name="Martinez A.T."/>
            <person name="Grigoriev I.V."/>
        </authorList>
    </citation>
    <scope>NUCLEOTIDE SEQUENCE</scope>
    <source>
        <strain evidence="11">MF-IS2</strain>
    </source>
</reference>
<keyword evidence="6 10" id="KW-0560">Oxidoreductase</keyword>
<evidence type="ECO:0000256" key="5">
    <source>
        <dbReference type="ARBA" id="ARBA00022723"/>
    </source>
</evidence>
<feature type="binding site" description="axial binding residue" evidence="9">
    <location>
        <position position="443"/>
    </location>
    <ligand>
        <name>heme</name>
        <dbReference type="ChEBI" id="CHEBI:30413"/>
    </ligand>
    <ligandPart>
        <name>Fe</name>
        <dbReference type="ChEBI" id="CHEBI:18248"/>
    </ligandPart>
</feature>
<dbReference type="PRINTS" id="PR00463">
    <property type="entry name" value="EP450I"/>
</dbReference>
<dbReference type="InterPro" id="IPR050364">
    <property type="entry name" value="Cytochrome_P450_fung"/>
</dbReference>
<dbReference type="GO" id="GO:0020037">
    <property type="term" value="F:heme binding"/>
    <property type="evidence" value="ECO:0007669"/>
    <property type="project" value="InterPro"/>
</dbReference>
<evidence type="ECO:0000313" key="12">
    <source>
        <dbReference type="Proteomes" id="UP000807342"/>
    </source>
</evidence>
<dbReference type="PANTHER" id="PTHR46300">
    <property type="entry name" value="P450, PUTATIVE (EUROFUNG)-RELATED-RELATED"/>
    <property type="match status" value="1"/>
</dbReference>
<comment type="pathway">
    <text evidence="2">Secondary metabolite biosynthesis.</text>
</comment>
<evidence type="ECO:0000256" key="1">
    <source>
        <dbReference type="ARBA" id="ARBA00001971"/>
    </source>
</evidence>
<evidence type="ECO:0000256" key="6">
    <source>
        <dbReference type="ARBA" id="ARBA00023002"/>
    </source>
</evidence>
<keyword evidence="4 9" id="KW-0349">Heme</keyword>
<keyword evidence="5 9" id="KW-0479">Metal-binding</keyword>
<proteinExistence type="inferred from homology"/>
<dbReference type="InterPro" id="IPR017972">
    <property type="entry name" value="Cyt_P450_CS"/>
</dbReference>
<dbReference type="InterPro" id="IPR001128">
    <property type="entry name" value="Cyt_P450"/>
</dbReference>
<comment type="caution">
    <text evidence="11">The sequence shown here is derived from an EMBL/GenBank/DDBJ whole genome shotgun (WGS) entry which is preliminary data.</text>
</comment>
<organism evidence="11 12">
    <name type="scientific">Macrolepiota fuliginosa MF-IS2</name>
    <dbReference type="NCBI Taxonomy" id="1400762"/>
    <lineage>
        <taxon>Eukaryota</taxon>
        <taxon>Fungi</taxon>
        <taxon>Dikarya</taxon>
        <taxon>Basidiomycota</taxon>
        <taxon>Agaricomycotina</taxon>
        <taxon>Agaricomycetes</taxon>
        <taxon>Agaricomycetidae</taxon>
        <taxon>Agaricales</taxon>
        <taxon>Agaricineae</taxon>
        <taxon>Agaricaceae</taxon>
        <taxon>Macrolepiota</taxon>
    </lineage>
</organism>
<keyword evidence="7 9" id="KW-0408">Iron</keyword>
<dbReference type="InterPro" id="IPR002401">
    <property type="entry name" value="Cyt_P450_E_grp-I"/>
</dbReference>
<dbReference type="GO" id="GO:0004497">
    <property type="term" value="F:monooxygenase activity"/>
    <property type="evidence" value="ECO:0007669"/>
    <property type="project" value="UniProtKB-KW"/>
</dbReference>
<evidence type="ECO:0000256" key="9">
    <source>
        <dbReference type="PIRSR" id="PIRSR602401-1"/>
    </source>
</evidence>
<dbReference type="CDD" id="cd11065">
    <property type="entry name" value="CYP64-like"/>
    <property type="match status" value="1"/>
</dbReference>
<sequence>MAILSLRDIIFLCFCGLLHIIYRNQRRSRLPLPPSLPRWPLVGNAFQIPLTYVHVFYQELERKLGSKIMYLEAFGRSIIVINDARIAKELLEKRSALYSSRPRLAMFHDVVGATDHFSMMPYGEEWRNHRRLLQQHFSPKTLSRDQERTMEFVRKALLPNIYQDPQHVHDHVRGCIGGLSLSLTYGLPVLRNHDPLIQLSEETLSASVEAVAPGRFLVNIVPMLKYVPEWVPGATFKTIGRQTGEQLNLLKEGPYLDTLKRMDDGTAPVSFVATSLEKYRDAPDYEHQALHIKQTATDVFAAASETSVAATMTFVLAMFNYPDVQRKAQEEVDSVVGPDRLPDFSDRPRLPYLSAIIKEVLRWNPIVPMSLPHMTTEEDVYEGYYIPKDCTIMSNTYAILYDKEIFPNPKEFNPNRFIKDGILLDNILDPAVIATFGFGRRICPGAHIGLSTLYLICASILSLFDISQALDADGKPIEAVPEFVAASLVSEPLPFECKFTPRKGKDAEGLLQDYLGIEVIS</sequence>
<dbReference type="AlphaFoldDB" id="A0A9P6C7G7"/>
<protein>
    <submittedName>
        <fullName evidence="11">Cytochrome P450</fullName>
    </submittedName>
</protein>
<evidence type="ECO:0000256" key="7">
    <source>
        <dbReference type="ARBA" id="ARBA00023004"/>
    </source>
</evidence>
<dbReference type="GO" id="GO:0005506">
    <property type="term" value="F:iron ion binding"/>
    <property type="evidence" value="ECO:0007669"/>
    <property type="project" value="InterPro"/>
</dbReference>
<dbReference type="Proteomes" id="UP000807342">
    <property type="component" value="Unassembled WGS sequence"/>
</dbReference>
<dbReference type="GO" id="GO:0016705">
    <property type="term" value="F:oxidoreductase activity, acting on paired donors, with incorporation or reduction of molecular oxygen"/>
    <property type="evidence" value="ECO:0007669"/>
    <property type="project" value="InterPro"/>
</dbReference>
<dbReference type="InterPro" id="IPR036396">
    <property type="entry name" value="Cyt_P450_sf"/>
</dbReference>
<dbReference type="PROSITE" id="PS00086">
    <property type="entry name" value="CYTOCHROME_P450"/>
    <property type="match status" value="1"/>
</dbReference>
<evidence type="ECO:0000256" key="8">
    <source>
        <dbReference type="ARBA" id="ARBA00023033"/>
    </source>
</evidence>
<name>A0A9P6C7G7_9AGAR</name>
<gene>
    <name evidence="11" type="ORF">P691DRAFT_757534</name>
</gene>
<accession>A0A9P6C7G7</accession>
<comment type="similarity">
    <text evidence="3 10">Belongs to the cytochrome P450 family.</text>
</comment>
<evidence type="ECO:0000256" key="10">
    <source>
        <dbReference type="RuleBase" id="RU000461"/>
    </source>
</evidence>
<dbReference type="SUPFAM" id="SSF48264">
    <property type="entry name" value="Cytochrome P450"/>
    <property type="match status" value="1"/>
</dbReference>
<dbReference type="OrthoDB" id="2966763at2759"/>
<evidence type="ECO:0000256" key="3">
    <source>
        <dbReference type="ARBA" id="ARBA00010617"/>
    </source>
</evidence>
<dbReference type="EMBL" id="MU151090">
    <property type="protein sequence ID" value="KAF9451148.1"/>
    <property type="molecule type" value="Genomic_DNA"/>
</dbReference>
<dbReference type="PRINTS" id="PR00385">
    <property type="entry name" value="P450"/>
</dbReference>